<keyword evidence="3" id="KW-0687">Ribonucleoprotein</keyword>
<evidence type="ECO:0000256" key="1">
    <source>
        <dbReference type="ARBA" id="ARBA00007698"/>
    </source>
</evidence>
<dbReference type="GO" id="GO:0019843">
    <property type="term" value="F:rRNA binding"/>
    <property type="evidence" value="ECO:0007669"/>
    <property type="project" value="InterPro"/>
</dbReference>
<reference evidence="4" key="1">
    <citation type="submission" date="2019-08" db="EMBL/GenBank/DDBJ databases">
        <authorList>
            <person name="Kucharzyk K."/>
            <person name="Murdoch R.W."/>
            <person name="Higgins S."/>
            <person name="Loffler F."/>
        </authorList>
    </citation>
    <scope>NUCLEOTIDE SEQUENCE</scope>
</reference>
<name>A0A645IRB5_9ZZZZ</name>
<evidence type="ECO:0000256" key="3">
    <source>
        <dbReference type="ARBA" id="ARBA00023274"/>
    </source>
</evidence>
<dbReference type="NCBIfam" id="TIGR01032">
    <property type="entry name" value="rplT_bact"/>
    <property type="match status" value="1"/>
</dbReference>
<evidence type="ECO:0000256" key="2">
    <source>
        <dbReference type="ARBA" id="ARBA00022980"/>
    </source>
</evidence>
<dbReference type="GO" id="GO:1990904">
    <property type="term" value="C:ribonucleoprotein complex"/>
    <property type="evidence" value="ECO:0007669"/>
    <property type="project" value="UniProtKB-KW"/>
</dbReference>
<evidence type="ECO:0000313" key="4">
    <source>
        <dbReference type="EMBL" id="MPN49813.1"/>
    </source>
</evidence>
<protein>
    <submittedName>
        <fullName evidence="4">50S ribosomal protein L20</fullName>
    </submittedName>
</protein>
<dbReference type="CDD" id="cd07026">
    <property type="entry name" value="Ribosomal_L20"/>
    <property type="match status" value="1"/>
</dbReference>
<organism evidence="4">
    <name type="scientific">bioreactor metagenome</name>
    <dbReference type="NCBI Taxonomy" id="1076179"/>
    <lineage>
        <taxon>unclassified sequences</taxon>
        <taxon>metagenomes</taxon>
        <taxon>ecological metagenomes</taxon>
    </lineage>
</organism>
<comment type="similarity">
    <text evidence="1">Belongs to the bacterial ribosomal protein bL20 family.</text>
</comment>
<sequence>MRVTSAVPSRKRRKRALLRAKGFYGASSKQIRTVYDAIDKADSHAFRGRKQKKRQFRRLWTVRINAACRQMDFSYSKLIDGLKKANIALNRKVIADLAVKDMDAFKALVEKAKAAC</sequence>
<comment type="caution">
    <text evidence="4">The sequence shown here is derived from an EMBL/GenBank/DDBJ whole genome shotgun (WGS) entry which is preliminary data.</text>
</comment>
<dbReference type="HAMAP" id="MF_00382">
    <property type="entry name" value="Ribosomal_bL20"/>
    <property type="match status" value="1"/>
</dbReference>
<dbReference type="PRINTS" id="PR00062">
    <property type="entry name" value="RIBOSOMALL20"/>
</dbReference>
<dbReference type="AlphaFoldDB" id="A0A645IRB5"/>
<dbReference type="GO" id="GO:0006412">
    <property type="term" value="P:translation"/>
    <property type="evidence" value="ECO:0007669"/>
    <property type="project" value="InterPro"/>
</dbReference>
<proteinExistence type="inferred from homology"/>
<dbReference type="Gene3D" id="6.10.160.10">
    <property type="match status" value="1"/>
</dbReference>
<dbReference type="InterPro" id="IPR035566">
    <property type="entry name" value="Ribosomal_protein_bL20_C"/>
</dbReference>
<dbReference type="EMBL" id="VSSQ01113403">
    <property type="protein sequence ID" value="MPN49813.1"/>
    <property type="molecule type" value="Genomic_DNA"/>
</dbReference>
<dbReference type="GO" id="GO:0005840">
    <property type="term" value="C:ribosome"/>
    <property type="evidence" value="ECO:0007669"/>
    <property type="project" value="UniProtKB-KW"/>
</dbReference>
<accession>A0A645IRB5</accession>
<dbReference type="GO" id="GO:0003735">
    <property type="term" value="F:structural constituent of ribosome"/>
    <property type="evidence" value="ECO:0007669"/>
    <property type="project" value="InterPro"/>
</dbReference>
<dbReference type="FunFam" id="1.10.1900.20:FF:000001">
    <property type="entry name" value="50S ribosomal protein L20"/>
    <property type="match status" value="1"/>
</dbReference>
<dbReference type="PANTHER" id="PTHR10986">
    <property type="entry name" value="39S RIBOSOMAL PROTEIN L20"/>
    <property type="match status" value="1"/>
</dbReference>
<dbReference type="Gene3D" id="1.10.1900.20">
    <property type="entry name" value="Ribosomal protein L20"/>
    <property type="match status" value="1"/>
</dbReference>
<gene>
    <name evidence="4" type="primary">rplT_57</name>
    <name evidence="4" type="ORF">SDC9_197435</name>
</gene>
<dbReference type="InterPro" id="IPR005813">
    <property type="entry name" value="Ribosomal_bL20"/>
</dbReference>
<dbReference type="SUPFAM" id="SSF74731">
    <property type="entry name" value="Ribosomal protein L20"/>
    <property type="match status" value="1"/>
</dbReference>
<dbReference type="Pfam" id="PF00453">
    <property type="entry name" value="Ribosomal_L20"/>
    <property type="match status" value="1"/>
</dbReference>
<keyword evidence="2 4" id="KW-0689">Ribosomal protein</keyword>